<dbReference type="InterPro" id="IPR036388">
    <property type="entry name" value="WH-like_DNA-bd_sf"/>
</dbReference>
<dbReference type="Gene3D" id="1.10.10.10">
    <property type="entry name" value="Winged helix-like DNA-binding domain superfamily/Winged helix DNA-binding domain"/>
    <property type="match status" value="1"/>
</dbReference>
<keyword evidence="3" id="KW-1185">Reference proteome</keyword>
<dbReference type="eggNOG" id="arCOG03828">
    <property type="taxonomic scope" value="Archaea"/>
</dbReference>
<dbReference type="AlphaFoldDB" id="W0JSV3"/>
<sequence>MAMDPSGERDWAGQWDQMFEVLSAEPRREIIRSLLKEPQERRLSLLEAAASPNQSMDSETLAIQLRHHHLPKLAEVGYVRWEKDPFCVQRGPNFEEPAFIIGTVVDSIDEIPDSLINNCKIFRRMTDDDTN</sequence>
<gene>
    <name evidence="2" type="ORF">HALLA_00210</name>
</gene>
<name>W0JSV3_9EURY</name>
<keyword evidence="2" id="KW-0614">Plasmid</keyword>
<dbReference type="HOGENOM" id="CLU_131305_5_0_2"/>
<dbReference type="EMBL" id="CP007057">
    <property type="protein sequence ID" value="AHG01746.1"/>
    <property type="molecule type" value="Genomic_DNA"/>
</dbReference>
<proteinExistence type="predicted"/>
<protein>
    <recommendedName>
        <fullName evidence="1">DUF7344 domain-containing protein</fullName>
    </recommendedName>
</protein>
<evidence type="ECO:0000313" key="3">
    <source>
        <dbReference type="Proteomes" id="UP000019024"/>
    </source>
</evidence>
<reference evidence="2 3" key="1">
    <citation type="submission" date="2014-01" db="EMBL/GenBank/DDBJ databases">
        <authorList>
            <consortium name="DOE Joint Genome Institute"/>
            <person name="Anderson I."/>
            <person name="Huntemann M."/>
            <person name="Han J."/>
            <person name="Chen A."/>
            <person name="Kyrpides N."/>
            <person name="Mavromatis K."/>
            <person name="Markowitz V."/>
            <person name="Palaniappan K."/>
            <person name="Ivanova N."/>
            <person name="Schaumberg A."/>
            <person name="Pati A."/>
            <person name="Liolios K."/>
            <person name="Nordberg H.P."/>
            <person name="Cantor M.N."/>
            <person name="Hua S.X."/>
            <person name="Woyke T."/>
        </authorList>
    </citation>
    <scope>NUCLEOTIDE SEQUENCE [LARGE SCALE GENOMIC DNA]</scope>
    <source>
        <strain evidence="2 3">XH-48</strain>
        <plasmid evidence="3">2</plasmid>
    </source>
</reference>
<evidence type="ECO:0000259" key="1">
    <source>
        <dbReference type="Pfam" id="PF24035"/>
    </source>
</evidence>
<feature type="domain" description="DUF7344" evidence="1">
    <location>
        <begin position="19"/>
        <end position="84"/>
    </location>
</feature>
<evidence type="ECO:0000313" key="2">
    <source>
        <dbReference type="EMBL" id="AHG01746.1"/>
    </source>
</evidence>
<dbReference type="Pfam" id="PF24035">
    <property type="entry name" value="DUF7344"/>
    <property type="match status" value="1"/>
</dbReference>
<dbReference type="Proteomes" id="UP000019024">
    <property type="component" value="Plasmid unnamed2"/>
</dbReference>
<dbReference type="KEGG" id="hlr:HALLA_00210"/>
<dbReference type="InterPro" id="IPR055768">
    <property type="entry name" value="DUF7344"/>
</dbReference>
<organism evidence="2 3">
    <name type="scientific">Halostagnicola larsenii XH-48</name>
    <dbReference type="NCBI Taxonomy" id="797299"/>
    <lineage>
        <taxon>Archaea</taxon>
        <taxon>Methanobacteriati</taxon>
        <taxon>Methanobacteriota</taxon>
        <taxon>Stenosarchaea group</taxon>
        <taxon>Halobacteria</taxon>
        <taxon>Halobacteriales</taxon>
        <taxon>Natrialbaceae</taxon>
        <taxon>Halostagnicola</taxon>
    </lineage>
</organism>
<geneLocation type="plasmid" evidence="2">
    <name>unnamed</name>
</geneLocation>
<accession>W0JSV3</accession>